<evidence type="ECO:0000313" key="3">
    <source>
        <dbReference type="EMBL" id="MBB2164683.1"/>
    </source>
</evidence>
<feature type="region of interest" description="Disordered" evidence="1">
    <location>
        <begin position="1"/>
        <end position="107"/>
    </location>
</feature>
<evidence type="ECO:0000313" key="4">
    <source>
        <dbReference type="EMBL" id="MBB2193819.1"/>
    </source>
</evidence>
<dbReference type="RefSeq" id="WP_182973786.1">
    <property type="nucleotide sequence ID" value="NZ_JABEQN010000009.1"/>
</dbReference>
<organism evidence="3 6">
    <name type="scientific">Gluconacetobacter dulcium</name>
    <dbReference type="NCBI Taxonomy" id="2729096"/>
    <lineage>
        <taxon>Bacteria</taxon>
        <taxon>Pseudomonadati</taxon>
        <taxon>Pseudomonadota</taxon>
        <taxon>Alphaproteobacteria</taxon>
        <taxon>Acetobacterales</taxon>
        <taxon>Acetobacteraceae</taxon>
        <taxon>Gluconacetobacter</taxon>
    </lineage>
</organism>
<dbReference type="Proteomes" id="UP000540490">
    <property type="component" value="Unassembled WGS sequence"/>
</dbReference>
<gene>
    <name evidence="4" type="ORF">HLH25_09205</name>
    <name evidence="3" type="ORF">HLH26_09025</name>
</gene>
<dbReference type="Pfam" id="PF06048">
    <property type="entry name" value="DUF927"/>
    <property type="match status" value="1"/>
</dbReference>
<feature type="compositionally biased region" description="Polar residues" evidence="1">
    <location>
        <begin position="42"/>
        <end position="52"/>
    </location>
</feature>
<dbReference type="EMBL" id="JABEQO010000009">
    <property type="protein sequence ID" value="MBB2164683.1"/>
    <property type="molecule type" value="Genomic_DNA"/>
</dbReference>
<protein>
    <submittedName>
        <fullName evidence="3">DUF927 domain-containing protein</fullName>
    </submittedName>
</protein>
<comment type="caution">
    <text evidence="3">The sequence shown here is derived from an EMBL/GenBank/DDBJ whole genome shotgun (WGS) entry which is preliminary data.</text>
</comment>
<evidence type="ECO:0000259" key="2">
    <source>
        <dbReference type="Pfam" id="PF06048"/>
    </source>
</evidence>
<evidence type="ECO:0000256" key="1">
    <source>
        <dbReference type="SAM" id="MobiDB-lite"/>
    </source>
</evidence>
<feature type="compositionally biased region" description="Basic and acidic residues" evidence="1">
    <location>
        <begin position="25"/>
        <end position="41"/>
    </location>
</feature>
<evidence type="ECO:0000313" key="6">
    <source>
        <dbReference type="Proteomes" id="UP000561077"/>
    </source>
</evidence>
<keyword evidence="5" id="KW-1185">Reference proteome</keyword>
<dbReference type="Proteomes" id="UP000561077">
    <property type="component" value="Unassembled WGS sequence"/>
</dbReference>
<evidence type="ECO:0000313" key="5">
    <source>
        <dbReference type="Proteomes" id="UP000540490"/>
    </source>
</evidence>
<accession>A0A7W4NUV2</accession>
<dbReference type="AlphaFoldDB" id="A0A7W4NUV2"/>
<reference evidence="5 6" key="1">
    <citation type="submission" date="2020-04" db="EMBL/GenBank/DDBJ databases">
        <title>Description of novel Gluconacetobacter.</title>
        <authorList>
            <person name="Sombolestani A."/>
        </authorList>
    </citation>
    <scope>NUCLEOTIDE SEQUENCE [LARGE SCALE GENOMIC DNA]</scope>
    <source>
        <strain evidence="4 5">LMG 1728</strain>
        <strain evidence="3 6">LMG 1731</strain>
    </source>
</reference>
<sequence length="920" mass="99292">MTPSIAIDAVQAPVATSNPFRGARRRADDAYDREAADREYSTTEVPATQTNIVRLPPRTVSPLPVAAPSAPPTETGKSGKASKSKPKPARPGELVPQIPARHTPTRDTLQRLAPTDLHVYNNAEQDTILAVAECEAGRKIVIYGTKDDRAGWHVIDNDTFNKLFPRRPLYGMDTVAQSPSLPVIVVSNERAAKAAQAMHDGVIFVSVMPGSLAKTDWTHLRDREVIVWPDAGDAGLRDAREIAVMVDADQPADGAAPLVRIVSLPEGLPDGWALDQPAPEGVEVDVAALIAGAVEPGQVGLDAGVTEKPIFPAGYEMTPEGLVFLRPAYKAGMPDTEVQVTTRPFEIVAAVDSRSASDAGLLLNWRSDQGRVREFVAPKREITNAKSDLFSDMAGLGFGYNPAASTLLRTFFMTIKCTAFTQITDRTGWCVSQSGAFDAFVMPGGEVIGGDEERLIFKNDNVDAETLKSLHAPSGTLEDWQNSVAAYAVGNSRLIFTISAAFASPLLPILKQPGGGFHFYGASSRGKTTAIIAGASVWGDVNYPNSTIVKKWRSTANSMEGLLERVSGTCAFLDEATNAPGRTIGEIVYMAADGEGKNRATRDVGLRKNKTFQLVFVSNGEKDLSEMIAADSGMITGGQDIRMPSINAICNQELGAFDTIHDAPSPASFSKFMVDICEKFHGTAGRRFIEELIQEMKTSGIDYVLDVIGRLQHDFREKFVSLSADGQVSRVADRFALVAAAGELAIWLGVLPWEPGAAADGVGRVYLDWLRERGGEGSREEINLIKALREFLMRHGFRRFESLRRTETALGGGSEGTADDYVSPVVDCIGYRDQVGTNNETVFYDFIIPAINWDNFIRDELKVTAISGADAAKAIRDAGFMKIGAGKGLTMKRTLPGKGRQVGCYMISHDILNDDAETSG</sequence>
<feature type="domain" description="DUF927" evidence="2">
    <location>
        <begin position="316"/>
        <end position="610"/>
    </location>
</feature>
<proteinExistence type="predicted"/>
<name>A0A7W4NUV2_9PROT</name>
<dbReference type="InterPro" id="IPR009270">
    <property type="entry name" value="DUF927"/>
</dbReference>
<dbReference type="EMBL" id="JABEQN010000009">
    <property type="protein sequence ID" value="MBB2193819.1"/>
    <property type="molecule type" value="Genomic_DNA"/>
</dbReference>